<evidence type="ECO:0000313" key="11">
    <source>
        <dbReference type="Proteomes" id="UP000694480"/>
    </source>
</evidence>
<dbReference type="GO" id="GO:0005886">
    <property type="term" value="C:plasma membrane"/>
    <property type="evidence" value="ECO:0007669"/>
    <property type="project" value="TreeGrafter"/>
</dbReference>
<dbReference type="SUPFAM" id="SSF55874">
    <property type="entry name" value="ATPase domain of HSP90 chaperone/DNA topoisomerase II/histidine kinase"/>
    <property type="match status" value="1"/>
</dbReference>
<dbReference type="PANTHER" id="PTHR45436:SF5">
    <property type="entry name" value="SENSOR HISTIDINE KINASE TRCS"/>
    <property type="match status" value="1"/>
</dbReference>
<keyword evidence="8" id="KW-0472">Membrane</keyword>
<protein>
    <recommendedName>
        <fullName evidence="2">histidine kinase</fullName>
        <ecNumber evidence="2">2.7.13.3</ecNumber>
    </recommendedName>
</protein>
<evidence type="ECO:0000259" key="9">
    <source>
        <dbReference type="PROSITE" id="PS50109"/>
    </source>
</evidence>
<dbReference type="Gene3D" id="3.30.565.10">
    <property type="entry name" value="Histidine kinase-like ATPase, C-terminal domain"/>
    <property type="match status" value="1"/>
</dbReference>
<dbReference type="PROSITE" id="PS50109">
    <property type="entry name" value="HIS_KIN"/>
    <property type="match status" value="1"/>
</dbReference>
<dbReference type="EC" id="2.7.13.3" evidence="2"/>
<evidence type="ECO:0000256" key="5">
    <source>
        <dbReference type="ARBA" id="ARBA00022692"/>
    </source>
</evidence>
<dbReference type="Pfam" id="PF02518">
    <property type="entry name" value="HATPase_c"/>
    <property type="match status" value="1"/>
</dbReference>
<evidence type="ECO:0000256" key="4">
    <source>
        <dbReference type="ARBA" id="ARBA00022679"/>
    </source>
</evidence>
<dbReference type="Proteomes" id="UP000694480">
    <property type="component" value="Unassembled WGS sequence"/>
</dbReference>
<evidence type="ECO:0000256" key="1">
    <source>
        <dbReference type="ARBA" id="ARBA00000085"/>
    </source>
</evidence>
<dbReference type="InterPro" id="IPR003661">
    <property type="entry name" value="HisK_dim/P_dom"/>
</dbReference>
<reference evidence="10" key="1">
    <citation type="submission" date="2020-11" db="EMBL/GenBank/DDBJ databases">
        <title>Genome seq and assembly of Planobacterium sp.</title>
        <authorList>
            <person name="Chhetri G."/>
        </authorList>
    </citation>
    <scope>NUCLEOTIDE SEQUENCE</scope>
    <source>
        <strain evidence="10">GCR5</strain>
    </source>
</reference>
<gene>
    <name evidence="10" type="ORF">IC612_04715</name>
</gene>
<keyword evidence="4" id="KW-0808">Transferase</keyword>
<evidence type="ECO:0000256" key="6">
    <source>
        <dbReference type="ARBA" id="ARBA00022777"/>
    </source>
</evidence>
<comment type="caution">
    <text evidence="10">The sequence shown here is derived from an EMBL/GenBank/DDBJ whole genome shotgun (WGS) entry which is preliminary data.</text>
</comment>
<evidence type="ECO:0000256" key="3">
    <source>
        <dbReference type="ARBA" id="ARBA00022553"/>
    </source>
</evidence>
<dbReference type="Pfam" id="PF00512">
    <property type="entry name" value="HisKA"/>
    <property type="match status" value="1"/>
</dbReference>
<evidence type="ECO:0000256" key="2">
    <source>
        <dbReference type="ARBA" id="ARBA00012438"/>
    </source>
</evidence>
<proteinExistence type="predicted"/>
<dbReference type="InterPro" id="IPR050428">
    <property type="entry name" value="TCS_sensor_his_kinase"/>
</dbReference>
<keyword evidence="11" id="KW-1185">Reference proteome</keyword>
<keyword evidence="3" id="KW-0597">Phosphoprotein</keyword>
<dbReference type="Gene3D" id="1.10.287.130">
    <property type="match status" value="1"/>
</dbReference>
<feature type="domain" description="Histidine kinase" evidence="9">
    <location>
        <begin position="220"/>
        <end position="421"/>
    </location>
</feature>
<dbReference type="CDD" id="cd00075">
    <property type="entry name" value="HATPase"/>
    <property type="match status" value="1"/>
</dbReference>
<name>A0A931E8T5_9FLAO</name>
<dbReference type="InterPro" id="IPR036097">
    <property type="entry name" value="HisK_dim/P_sf"/>
</dbReference>
<evidence type="ECO:0000313" key="10">
    <source>
        <dbReference type="EMBL" id="MBF5027097.1"/>
    </source>
</evidence>
<feature type="transmembrane region" description="Helical" evidence="8">
    <location>
        <begin position="12"/>
        <end position="32"/>
    </location>
</feature>
<dbReference type="RefSeq" id="WP_194739018.1">
    <property type="nucleotide sequence ID" value="NZ_JADKYY010000004.1"/>
</dbReference>
<feature type="transmembrane region" description="Helical" evidence="8">
    <location>
        <begin position="130"/>
        <end position="152"/>
    </location>
</feature>
<dbReference type="AlphaFoldDB" id="A0A931E8T5"/>
<evidence type="ECO:0000256" key="7">
    <source>
        <dbReference type="ARBA" id="ARBA00022989"/>
    </source>
</evidence>
<dbReference type="CDD" id="cd00082">
    <property type="entry name" value="HisKA"/>
    <property type="match status" value="1"/>
</dbReference>
<dbReference type="SMART" id="SM00388">
    <property type="entry name" value="HisKA"/>
    <property type="match status" value="1"/>
</dbReference>
<dbReference type="PANTHER" id="PTHR45436">
    <property type="entry name" value="SENSOR HISTIDINE KINASE YKOH"/>
    <property type="match status" value="1"/>
</dbReference>
<keyword evidence="5 8" id="KW-0812">Transmembrane</keyword>
<organism evidence="10 11">
    <name type="scientific">Planobacterium oryzisoli</name>
    <dbReference type="NCBI Taxonomy" id="2771435"/>
    <lineage>
        <taxon>Bacteria</taxon>
        <taxon>Pseudomonadati</taxon>
        <taxon>Bacteroidota</taxon>
        <taxon>Flavobacteriia</taxon>
        <taxon>Flavobacteriales</taxon>
        <taxon>Weeksellaceae</taxon>
        <taxon>Chryseobacterium group</taxon>
        <taxon>Chryseobacterium</taxon>
    </lineage>
</organism>
<dbReference type="EMBL" id="JADKYY010000004">
    <property type="protein sequence ID" value="MBF5027097.1"/>
    <property type="molecule type" value="Genomic_DNA"/>
</dbReference>
<accession>A0A931E8T5</accession>
<keyword evidence="7 8" id="KW-1133">Transmembrane helix</keyword>
<dbReference type="InterPro" id="IPR003594">
    <property type="entry name" value="HATPase_dom"/>
</dbReference>
<dbReference type="SUPFAM" id="SSF47384">
    <property type="entry name" value="Homodimeric domain of signal transducing histidine kinase"/>
    <property type="match status" value="1"/>
</dbReference>
<dbReference type="GO" id="GO:0000155">
    <property type="term" value="F:phosphorelay sensor kinase activity"/>
    <property type="evidence" value="ECO:0007669"/>
    <property type="project" value="InterPro"/>
</dbReference>
<dbReference type="InterPro" id="IPR036890">
    <property type="entry name" value="HATPase_C_sf"/>
</dbReference>
<evidence type="ECO:0000256" key="8">
    <source>
        <dbReference type="SAM" id="Phobius"/>
    </source>
</evidence>
<comment type="catalytic activity">
    <reaction evidence="1">
        <text>ATP + protein L-histidine = ADP + protein N-phospho-L-histidine.</text>
        <dbReference type="EC" id="2.7.13.3"/>
    </reaction>
</comment>
<keyword evidence="6 10" id="KW-0418">Kinase</keyword>
<dbReference type="InterPro" id="IPR005467">
    <property type="entry name" value="His_kinase_dom"/>
</dbReference>
<sequence length="421" mass="48104">MSKPLLQRNTNVLLIWLPIILLVSSGIFYIILKKHAHHAEEKYLLLKQQNVWGRFIATSGALEKHIAGEYDISESDASAPAIVNVPSDTVIFYPAEGKNLPFKVLTNRYQWNDQSYLVSTYISSTETTHLIIKVFASEAVILLVLLIAIMVVSRKSSARLWRPFFLSISSAENFDIARNSHFQLPEETGTTEFDRLNSTLNKLVKNVNKAYYNQKQFVENASHEIQTPLAIIRAKIELLINQPDIKEEEALLLGDIANATNRLSEMNRILLLLAKIENSQFPDRENISINNVVRKILDDCSEYVDNCPRIKSNMEEEITVTANLLLIEILISNLINNAIVHNNNKKEIAVIINDGKLIIENTGDPLFVDPEVLFERFRKNTHQKQTTGLGLALVRQISQLYQYNIEYNYKNGWHIVEVCFR</sequence>